<evidence type="ECO:0000313" key="2">
    <source>
        <dbReference type="Proteomes" id="UP001609219"/>
    </source>
</evidence>
<gene>
    <name evidence="1" type="ORF">ACHIRB_20245</name>
</gene>
<name>A0ABW7K762_9NOCA</name>
<comment type="caution">
    <text evidence="1">The sequence shown here is derived from an EMBL/GenBank/DDBJ whole genome shotgun (WGS) entry which is preliminary data.</text>
</comment>
<sequence>MMPKLVASGLRHRDPALYLCSAGLVEGDELAERQALGSDDSIEIVVGPVKRRSAENLTCGEVERHECDVLREHRGQLVGQERKSARMMVGRRNYKRRQALPVYVVAVRHLHPVLKARVSDPASIDGHLRTVSIFPGYQTGTVPGCIAPAIILDVASLQK</sequence>
<evidence type="ECO:0000313" key="1">
    <source>
        <dbReference type="EMBL" id="MFH5230877.1"/>
    </source>
</evidence>
<protein>
    <submittedName>
        <fullName evidence="1">Uncharacterized protein</fullName>
    </submittedName>
</protein>
<dbReference type="EMBL" id="JBIMSN010000094">
    <property type="protein sequence ID" value="MFH5230877.1"/>
    <property type="molecule type" value="Genomic_DNA"/>
</dbReference>
<organism evidence="1 2">
    <name type="scientific">Antrihabitans spumae</name>
    <dbReference type="NCBI Taxonomy" id="3373370"/>
    <lineage>
        <taxon>Bacteria</taxon>
        <taxon>Bacillati</taxon>
        <taxon>Actinomycetota</taxon>
        <taxon>Actinomycetes</taxon>
        <taxon>Mycobacteriales</taxon>
        <taxon>Nocardiaceae</taxon>
        <taxon>Antrihabitans</taxon>
    </lineage>
</organism>
<dbReference type="Proteomes" id="UP001609219">
    <property type="component" value="Unassembled WGS sequence"/>
</dbReference>
<proteinExistence type="predicted"/>
<keyword evidence="2" id="KW-1185">Reference proteome</keyword>
<reference evidence="1 2" key="1">
    <citation type="submission" date="2024-10" db="EMBL/GenBank/DDBJ databases">
        <authorList>
            <person name="Riesco R."/>
        </authorList>
    </citation>
    <scope>NUCLEOTIDE SEQUENCE [LARGE SCALE GENOMIC DNA]</scope>
    <source>
        <strain evidence="1 2">NCIMB 15450</strain>
    </source>
</reference>
<accession>A0ABW7K762</accession>